<protein>
    <submittedName>
        <fullName evidence="1">Uncharacterized protein</fullName>
    </submittedName>
</protein>
<name>A0AAD0APF4_9FUSO</name>
<reference evidence="1 2" key="1">
    <citation type="submission" date="2017-11" db="EMBL/GenBank/DDBJ databases">
        <title>Genome sequencing of Fusobacterium periodonticum KCOM 1263.</title>
        <authorList>
            <person name="Kook J.-K."/>
            <person name="Park S.-N."/>
            <person name="Lim Y.K."/>
        </authorList>
    </citation>
    <scope>NUCLEOTIDE SEQUENCE [LARGE SCALE GENOMIC DNA]</scope>
    <source>
        <strain evidence="1 2">KCOM 1263</strain>
    </source>
</reference>
<dbReference type="RefSeq" id="WP_099986273.1">
    <property type="nucleotide sequence ID" value="NZ_CP024700.1"/>
</dbReference>
<organism evidence="1 2">
    <name type="scientific">Fusobacterium pseudoperiodonticum</name>
    <dbReference type="NCBI Taxonomy" id="2663009"/>
    <lineage>
        <taxon>Bacteria</taxon>
        <taxon>Fusobacteriati</taxon>
        <taxon>Fusobacteriota</taxon>
        <taxon>Fusobacteriia</taxon>
        <taxon>Fusobacteriales</taxon>
        <taxon>Fusobacteriaceae</taxon>
        <taxon>Fusobacterium</taxon>
    </lineage>
</organism>
<dbReference type="Proteomes" id="UP000228552">
    <property type="component" value="Chromosome"/>
</dbReference>
<evidence type="ECO:0000313" key="1">
    <source>
        <dbReference type="EMBL" id="ATV60467.1"/>
    </source>
</evidence>
<evidence type="ECO:0000313" key="2">
    <source>
        <dbReference type="Proteomes" id="UP000228552"/>
    </source>
</evidence>
<dbReference type="AlphaFoldDB" id="A0AAD0APF4"/>
<accession>A0AAD0APF4</accession>
<sequence>MESDKMKYLELKSTVEKLLDFMEKYNLDDYNERLVKKFLKELIYVIDIDEIDNVKKYQEVKEIIVGLYPPRGGLTEMYVADEDREKMNKINDELEELKKKITLLD</sequence>
<proteinExistence type="predicted"/>
<dbReference type="EMBL" id="CP024700">
    <property type="protein sequence ID" value="ATV60467.1"/>
    <property type="molecule type" value="Genomic_DNA"/>
</dbReference>
<gene>
    <name evidence="1" type="ORF">CTM74_00360</name>
</gene>
<keyword evidence="2" id="KW-1185">Reference proteome</keyword>